<keyword evidence="3" id="KW-0804">Transcription</keyword>
<evidence type="ECO:0000313" key="7">
    <source>
        <dbReference type="Proteomes" id="UP000017836"/>
    </source>
</evidence>
<dbReference type="GO" id="GO:0006412">
    <property type="term" value="P:translation"/>
    <property type="evidence" value="ECO:0007669"/>
    <property type="project" value="InterPro"/>
</dbReference>
<evidence type="ECO:0000259" key="5">
    <source>
        <dbReference type="SMART" id="SM00739"/>
    </source>
</evidence>
<dbReference type="InterPro" id="IPR005824">
    <property type="entry name" value="KOW"/>
</dbReference>
<dbReference type="CDD" id="cd06083">
    <property type="entry name" value="KOW_Spt5_3"/>
    <property type="match status" value="1"/>
</dbReference>
<dbReference type="GO" id="GO:0003735">
    <property type="term" value="F:structural constituent of ribosome"/>
    <property type="evidence" value="ECO:0007669"/>
    <property type="project" value="InterPro"/>
</dbReference>
<dbReference type="CDD" id="cd09888">
    <property type="entry name" value="NGN_Euk"/>
    <property type="match status" value="1"/>
</dbReference>
<reference evidence="7" key="1">
    <citation type="journal article" date="2013" name="Science">
        <title>The Amborella genome and the evolution of flowering plants.</title>
        <authorList>
            <consortium name="Amborella Genome Project"/>
        </authorList>
    </citation>
    <scope>NUCLEOTIDE SEQUENCE [LARGE SCALE GENOMIC DNA]</scope>
</reference>
<name>W1NL62_AMBTC</name>
<dbReference type="CDD" id="cd06082">
    <property type="entry name" value="KOW_Spt5_2"/>
    <property type="match status" value="1"/>
</dbReference>
<dbReference type="GO" id="GO:0032784">
    <property type="term" value="P:regulation of DNA-templated transcription elongation"/>
    <property type="evidence" value="ECO:0007669"/>
    <property type="project" value="InterPro"/>
</dbReference>
<comment type="subcellular location">
    <subcellularLocation>
        <location evidence="1">Nucleus</location>
    </subcellularLocation>
</comment>
<dbReference type="STRING" id="13333.W1NL62"/>
<dbReference type="EMBL" id="KI397331">
    <property type="protein sequence ID" value="ERM95989.1"/>
    <property type="molecule type" value="Genomic_DNA"/>
</dbReference>
<comment type="similarity">
    <text evidence="2">Belongs to the SPT5 family.</text>
</comment>
<dbReference type="PANTHER" id="PTHR11125:SF7">
    <property type="entry name" value="TRANSCRIPTION ELONGATION FACTOR SPT5"/>
    <property type="match status" value="1"/>
</dbReference>
<dbReference type="GO" id="GO:0005840">
    <property type="term" value="C:ribosome"/>
    <property type="evidence" value="ECO:0007669"/>
    <property type="project" value="InterPro"/>
</dbReference>
<dbReference type="FunFam" id="2.30.30.30:FF:000027">
    <property type="entry name" value="Transcription elongation factor SPT5"/>
    <property type="match status" value="1"/>
</dbReference>
<dbReference type="PROSITE" id="PS01108">
    <property type="entry name" value="RIBOSOMAL_L24"/>
    <property type="match status" value="1"/>
</dbReference>
<proteinExistence type="inferred from homology"/>
<dbReference type="GO" id="GO:0003729">
    <property type="term" value="F:mRNA binding"/>
    <property type="evidence" value="ECO:0000318"/>
    <property type="project" value="GO_Central"/>
</dbReference>
<dbReference type="Gene3D" id="3.30.70.940">
    <property type="entry name" value="NusG, N-terminal domain"/>
    <property type="match status" value="1"/>
</dbReference>
<dbReference type="GO" id="GO:0006368">
    <property type="term" value="P:transcription elongation by RNA polymerase II"/>
    <property type="evidence" value="ECO:0000318"/>
    <property type="project" value="GO_Central"/>
</dbReference>
<dbReference type="Gene3D" id="2.30.30.30">
    <property type="match status" value="3"/>
</dbReference>
<dbReference type="InterPro" id="IPR041973">
    <property type="entry name" value="KOW_Spt5_1"/>
</dbReference>
<dbReference type="PANTHER" id="PTHR11125">
    <property type="entry name" value="SUPPRESSOR OF TY 5"/>
    <property type="match status" value="1"/>
</dbReference>
<dbReference type="SMART" id="SM00739">
    <property type="entry name" value="KOW"/>
    <property type="match status" value="3"/>
</dbReference>
<dbReference type="GO" id="GO:0006357">
    <property type="term" value="P:regulation of transcription by RNA polymerase II"/>
    <property type="evidence" value="ECO:0007669"/>
    <property type="project" value="InterPro"/>
</dbReference>
<dbReference type="SUPFAM" id="SSF50104">
    <property type="entry name" value="Translation proteins SH3-like domain"/>
    <property type="match status" value="2"/>
</dbReference>
<evidence type="ECO:0000313" key="6">
    <source>
        <dbReference type="EMBL" id="ERM95989.1"/>
    </source>
</evidence>
<dbReference type="CDD" id="cd06081">
    <property type="entry name" value="KOW_Spt5_1"/>
    <property type="match status" value="1"/>
</dbReference>
<sequence length="372" mass="42379">MEKCMDVQSQGIKQQIKSVITLDYLTNYIYIEADKEAHVKEACKGMRHIYSNTKPMLVPIKEMTDVLSVKSKSVELSKDTWVRVKLGTYKGDLAKVLDVDNVRQRVTIKLIPRIDLQALVNKLEGNEVGKKKNFVPQPGFINTCEMKYMHIPVERRRDSITGEYFETIDGMMFKDGYLYKTMSMKSISSQNIQPSFYELEKFRKPGKDSDGDMASLSTVFANRTAAHCMKGDSVIVVRGDLKNLMGWVEKVEEESVYIRSKIPCFKETLAVNEKELCKYFKPGDHVKVVSDAQEGATGMVVKVEGHVLIISSDTTKEDVLKGVPERAEVVWVKSREIRKKIERKRSTQDRYGSTVSLKDVVRIHEGPSKVIF</sequence>
<dbReference type="InterPro" id="IPR008991">
    <property type="entry name" value="Translation_prot_SH3-like_sf"/>
</dbReference>
<dbReference type="Pfam" id="PF23284">
    <property type="entry name" value="KOW2_Spt5"/>
    <property type="match status" value="1"/>
</dbReference>
<keyword evidence="4" id="KW-0539">Nucleus</keyword>
<dbReference type="InterPro" id="IPR036735">
    <property type="entry name" value="NGN_dom_sf"/>
</dbReference>
<dbReference type="HOGENOM" id="CLU_744646_0_0_1"/>
<dbReference type="Proteomes" id="UP000017836">
    <property type="component" value="Unassembled WGS sequence"/>
</dbReference>
<accession>W1NL62</accession>
<feature type="domain" description="KOW" evidence="5">
    <location>
        <begin position="227"/>
        <end position="254"/>
    </location>
</feature>
<dbReference type="Pfam" id="PF03439">
    <property type="entry name" value="Spt5-NGN"/>
    <property type="match status" value="1"/>
</dbReference>
<keyword evidence="7" id="KW-1185">Reference proteome</keyword>
<evidence type="ECO:0000256" key="4">
    <source>
        <dbReference type="ARBA" id="ARBA00023242"/>
    </source>
</evidence>
<dbReference type="InterPro" id="IPR039385">
    <property type="entry name" value="NGN_Euk"/>
</dbReference>
<dbReference type="eggNOG" id="KOG1999">
    <property type="taxonomic scope" value="Eukaryota"/>
</dbReference>
<dbReference type="InterPro" id="IPR005825">
    <property type="entry name" value="Ribosomal_uL24_CS"/>
</dbReference>
<evidence type="ECO:0000256" key="2">
    <source>
        <dbReference type="ARBA" id="ARBA00006956"/>
    </source>
</evidence>
<feature type="domain" description="KOW" evidence="5">
    <location>
        <begin position="75"/>
        <end position="102"/>
    </location>
</feature>
<evidence type="ECO:0000256" key="3">
    <source>
        <dbReference type="ARBA" id="ARBA00023163"/>
    </source>
</evidence>
<dbReference type="InterPro" id="IPR041976">
    <property type="entry name" value="KOW_Spt5_3"/>
</dbReference>
<dbReference type="InterPro" id="IPR014722">
    <property type="entry name" value="Rib_uL2_dom2"/>
</dbReference>
<evidence type="ECO:0000256" key="1">
    <source>
        <dbReference type="ARBA" id="ARBA00004123"/>
    </source>
</evidence>
<dbReference type="Pfam" id="PF23042">
    <property type="entry name" value="KOW1_SPT5"/>
    <property type="match status" value="1"/>
</dbReference>
<protein>
    <recommendedName>
        <fullName evidence="5">KOW domain-containing protein</fullName>
    </recommendedName>
</protein>
<feature type="domain" description="KOW" evidence="5">
    <location>
        <begin position="279"/>
        <end position="306"/>
    </location>
</feature>
<dbReference type="GO" id="GO:0032044">
    <property type="term" value="C:DSIF complex"/>
    <property type="evidence" value="ECO:0000318"/>
    <property type="project" value="GO_Central"/>
</dbReference>
<dbReference type="FunFam" id="2.30.30.30:FF:000028">
    <property type="entry name" value="Transcription elongation factor SPT5"/>
    <property type="match status" value="1"/>
</dbReference>
<gene>
    <name evidence="6" type="ORF">AMTR_s00129p00026860</name>
</gene>
<dbReference type="InterPro" id="IPR005100">
    <property type="entry name" value="NGN-domain"/>
</dbReference>
<dbReference type="InterPro" id="IPR039659">
    <property type="entry name" value="SPT5"/>
</dbReference>
<dbReference type="AlphaFoldDB" id="W1NL62"/>
<dbReference type="InterPro" id="IPR041975">
    <property type="entry name" value="KOW_Spt5_2"/>
</dbReference>
<dbReference type="Gramene" id="ERM95989">
    <property type="protein sequence ID" value="ERM95989"/>
    <property type="gene ID" value="AMTR_s00129p00026860"/>
</dbReference>
<organism evidence="6 7">
    <name type="scientific">Amborella trichopoda</name>
    <dbReference type="NCBI Taxonomy" id="13333"/>
    <lineage>
        <taxon>Eukaryota</taxon>
        <taxon>Viridiplantae</taxon>
        <taxon>Streptophyta</taxon>
        <taxon>Embryophyta</taxon>
        <taxon>Tracheophyta</taxon>
        <taxon>Spermatophyta</taxon>
        <taxon>Magnoliopsida</taxon>
        <taxon>Amborellales</taxon>
        <taxon>Amborellaceae</taxon>
        <taxon>Amborella</taxon>
    </lineage>
</organism>